<evidence type="ECO:0000313" key="7">
    <source>
        <dbReference type="EMBL" id="MEE1675579.1"/>
    </source>
</evidence>
<dbReference type="HAMAP" id="MF_00168">
    <property type="entry name" value="Q_tRNA_Tgt"/>
    <property type="match status" value="1"/>
</dbReference>
<evidence type="ECO:0000256" key="1">
    <source>
        <dbReference type="ARBA" id="ARBA00022676"/>
    </source>
</evidence>
<evidence type="ECO:0000256" key="5">
    <source>
        <dbReference type="HAMAP-Rule" id="MF_00168"/>
    </source>
</evidence>
<comment type="catalytic activity">
    <reaction evidence="5">
        <text>7-aminomethyl-7-carbaguanine + guanosine(34) in tRNA = 7-aminomethyl-7-carbaguanosine(34) in tRNA + guanine</text>
        <dbReference type="Rhea" id="RHEA:24104"/>
        <dbReference type="Rhea" id="RHEA-COMP:10341"/>
        <dbReference type="Rhea" id="RHEA-COMP:10342"/>
        <dbReference type="ChEBI" id="CHEBI:16235"/>
        <dbReference type="ChEBI" id="CHEBI:58703"/>
        <dbReference type="ChEBI" id="CHEBI:74269"/>
        <dbReference type="ChEBI" id="CHEBI:82833"/>
        <dbReference type="EC" id="2.4.2.29"/>
    </reaction>
</comment>
<evidence type="ECO:0000256" key="3">
    <source>
        <dbReference type="ARBA" id="ARBA00022694"/>
    </source>
</evidence>
<dbReference type="InterPro" id="IPR036511">
    <property type="entry name" value="TGT-like_sf"/>
</dbReference>
<keyword evidence="4 5" id="KW-0671">Queuosine biosynthesis</keyword>
<feature type="region of interest" description="RNA binding; important for wobble base 34 recognition" evidence="5">
    <location>
        <begin position="269"/>
        <end position="273"/>
    </location>
</feature>
<feature type="active site" description="Nucleophile" evidence="5">
    <location>
        <position position="264"/>
    </location>
</feature>
<dbReference type="Proteomes" id="UP001310248">
    <property type="component" value="Unassembled WGS sequence"/>
</dbReference>
<feature type="domain" description="tRNA-guanine(15) transglycosylase-like" evidence="6">
    <location>
        <begin position="11"/>
        <end position="365"/>
    </location>
</feature>
<feature type="region of interest" description="RNA binding" evidence="5">
    <location>
        <begin position="245"/>
        <end position="251"/>
    </location>
</feature>
<dbReference type="PANTHER" id="PTHR46499">
    <property type="entry name" value="QUEUINE TRNA-RIBOSYLTRANSFERASE"/>
    <property type="match status" value="1"/>
</dbReference>
<organism evidence="7 8">
    <name type="scientific">Agarivorans aestuarii</name>
    <dbReference type="NCBI Taxonomy" id="1563703"/>
    <lineage>
        <taxon>Bacteria</taxon>
        <taxon>Pseudomonadati</taxon>
        <taxon>Pseudomonadota</taxon>
        <taxon>Gammaproteobacteria</taxon>
        <taxon>Alteromonadales</taxon>
        <taxon>Alteromonadaceae</taxon>
        <taxon>Agarivorans</taxon>
    </lineage>
</organism>
<dbReference type="Pfam" id="PF01702">
    <property type="entry name" value="TGT"/>
    <property type="match status" value="1"/>
</dbReference>
<dbReference type="NCBIfam" id="TIGR00430">
    <property type="entry name" value="Q_tRNA_tgt"/>
    <property type="match status" value="1"/>
</dbReference>
<name>A0ABU7G8R3_9ALTE</name>
<sequence length="374" mass="42160">MKYELLAQDGKARRGRLVFERGTVETPAFMPVGTYGTVKGMTPEEVSATGAEILLGNTFHLWLRPGQEVMKAHGDLHDFMNWQGPILTDSGGFQVFSLGDIRNITEEGVHFRNPVNGDKIFLTPEKSMEIQNDLGSDVVMIFDECTPYPATEEEADKSMQMSLRWAARSRQRHDELENKNALFGIIQGGVYEHLRDVSLEGLTNIGFDGYAIGGLAVGEPKEDMHRILDYVAHKVPEDKPRYLMGVGKPEDLVEGVRRGVDMFDCVMPTRNARNGHLFTSEGVIKIRNARHREDTNTLDKECDCYTCQNYSRSYLHHLDKCNEILGARLNTIHNLRHYQRLMEGLRGAIAAGKLDDFVAEFYAKLGREVPPLAE</sequence>
<comment type="caution">
    <text evidence="7">The sequence shown here is derived from an EMBL/GenBank/DDBJ whole genome shotgun (WGS) entry which is preliminary data.</text>
</comment>
<feature type="binding site" evidence="5">
    <location>
        <position position="302"/>
    </location>
    <ligand>
        <name>Zn(2+)</name>
        <dbReference type="ChEBI" id="CHEBI:29105"/>
    </ligand>
</feature>
<reference evidence="8" key="1">
    <citation type="submission" date="2023-07" db="EMBL/GenBank/DDBJ databases">
        <title>Draft genome sequence of Agarivorans aestuarii strain ZMCS4, a CAZymes producing bacteria isolated from the marine brown algae Clodostephus spongiosus.</title>
        <authorList>
            <person name="Lorente B."/>
            <person name="Cabral C."/>
            <person name="Frias J."/>
            <person name="Faria J."/>
            <person name="Toubarro D."/>
        </authorList>
    </citation>
    <scope>NUCLEOTIDE SEQUENCE [LARGE SCALE GENOMIC DNA]</scope>
    <source>
        <strain evidence="8">ZMCS4</strain>
    </source>
</reference>
<evidence type="ECO:0000313" key="8">
    <source>
        <dbReference type="Proteomes" id="UP001310248"/>
    </source>
</evidence>
<dbReference type="EMBL" id="JAYDYW010000014">
    <property type="protein sequence ID" value="MEE1675579.1"/>
    <property type="molecule type" value="Genomic_DNA"/>
</dbReference>
<comment type="similarity">
    <text evidence="5">Belongs to the queuine tRNA-ribosyltransferase family.</text>
</comment>
<keyword evidence="1 5" id="KW-0328">Glycosyltransferase</keyword>
<evidence type="ECO:0000259" key="6">
    <source>
        <dbReference type="Pfam" id="PF01702"/>
    </source>
</evidence>
<feature type="binding site" evidence="5">
    <location>
        <position position="333"/>
    </location>
    <ligand>
        <name>Zn(2+)</name>
        <dbReference type="ChEBI" id="CHEBI:29105"/>
    </ligand>
</feature>
<feature type="binding site" evidence="5">
    <location>
        <position position="307"/>
    </location>
    <ligand>
        <name>Zn(2+)</name>
        <dbReference type="ChEBI" id="CHEBI:29105"/>
    </ligand>
</feature>
<dbReference type="InterPro" id="IPR004803">
    <property type="entry name" value="TGT"/>
</dbReference>
<feature type="active site" description="Proton acceptor" evidence="5">
    <location>
        <position position="89"/>
    </location>
</feature>
<feature type="binding site" evidence="5">
    <location>
        <position position="304"/>
    </location>
    <ligand>
        <name>Zn(2+)</name>
        <dbReference type="ChEBI" id="CHEBI:29105"/>
    </ligand>
</feature>
<gene>
    <name evidence="5 7" type="primary">tgt</name>
    <name evidence="7" type="ORF">SNR37_000905</name>
</gene>
<keyword evidence="8" id="KW-1185">Reference proteome</keyword>
<dbReference type="Gene3D" id="3.20.20.105">
    <property type="entry name" value="Queuine tRNA-ribosyltransferase-like"/>
    <property type="match status" value="1"/>
</dbReference>
<evidence type="ECO:0000256" key="4">
    <source>
        <dbReference type="ARBA" id="ARBA00022785"/>
    </source>
</evidence>
<dbReference type="NCBIfam" id="TIGR00449">
    <property type="entry name" value="tgt_general"/>
    <property type="match status" value="1"/>
</dbReference>
<feature type="binding site" evidence="5">
    <location>
        <position position="143"/>
    </location>
    <ligand>
        <name>substrate</name>
    </ligand>
</feature>
<comment type="function">
    <text evidence="5">Catalyzes the base-exchange of a guanine (G) residue with the queuine precursor 7-aminomethyl-7-deazaguanine (PreQ1) at position 34 (anticodon wobble position) in tRNAs with GU(N) anticodons (tRNA-Asp, -Asn, -His and -Tyr). Catalysis occurs through a double-displacement mechanism. The nucleophile active site attacks the C1' of nucleotide 34 to detach the guanine base from the RNA, forming a covalent enzyme-RNA intermediate. The proton acceptor active site deprotonates the incoming PreQ1, allowing a nucleophilic attack on the C1' of the ribose to form the product. After dissociation, two additional enzymatic reactions on the tRNA convert PreQ1 to queuine (Q), resulting in the hypermodified nucleoside queuosine (7-(((4,5-cis-dihydroxy-2-cyclopenten-1-yl)amino)methyl)-7-deazaguanosine).</text>
</comment>
<dbReference type="InterPro" id="IPR002616">
    <property type="entry name" value="tRNA_ribo_trans-like"/>
</dbReference>
<reference evidence="7 8" key="2">
    <citation type="submission" date="2023-12" db="EMBL/GenBank/DDBJ databases">
        <authorList>
            <consortium name="Cladostephus spongiosus"/>
            <person name="Lorente B."/>
            <person name="Cabral C."/>
            <person name="Frias J."/>
            <person name="Faria J."/>
            <person name="Toubarro D."/>
        </authorList>
    </citation>
    <scope>NUCLEOTIDE SEQUENCE [LARGE SCALE GENOMIC DNA]</scope>
    <source>
        <strain evidence="7 8">ZMCS4</strain>
    </source>
</reference>
<feature type="binding site" evidence="5">
    <location>
        <begin position="89"/>
        <end position="93"/>
    </location>
    <ligand>
        <name>substrate</name>
    </ligand>
</feature>
<comment type="pathway">
    <text evidence="5">tRNA modification; tRNA-queuosine biosynthesis.</text>
</comment>
<protein>
    <recommendedName>
        <fullName evidence="5">Queuine tRNA-ribosyltransferase</fullName>
        <ecNumber evidence="5">2.4.2.29</ecNumber>
    </recommendedName>
    <alternativeName>
        <fullName evidence="5">Guanine insertion enzyme</fullName>
    </alternativeName>
    <alternativeName>
        <fullName evidence="5">tRNA-guanine transglycosylase</fullName>
    </alternativeName>
</protein>
<proteinExistence type="inferred from homology"/>
<comment type="cofactor">
    <cofactor evidence="5">
        <name>Zn(2+)</name>
        <dbReference type="ChEBI" id="CHEBI:29105"/>
    </cofactor>
    <text evidence="5">Binds 1 zinc ion per subunit.</text>
</comment>
<keyword evidence="5" id="KW-0479">Metal-binding</keyword>
<evidence type="ECO:0000256" key="2">
    <source>
        <dbReference type="ARBA" id="ARBA00022679"/>
    </source>
</evidence>
<keyword evidence="2 5" id="KW-0808">Transferase</keyword>
<keyword evidence="5" id="KW-0862">Zinc</keyword>
<dbReference type="PANTHER" id="PTHR46499:SF1">
    <property type="entry name" value="QUEUINE TRNA-RIBOSYLTRANSFERASE"/>
    <property type="match status" value="1"/>
</dbReference>
<keyword evidence="3 5" id="KW-0819">tRNA processing</keyword>
<feature type="binding site" evidence="5">
    <location>
        <position position="214"/>
    </location>
    <ligand>
        <name>substrate</name>
    </ligand>
</feature>
<feature type="binding site" evidence="5">
    <location>
        <position position="187"/>
    </location>
    <ligand>
        <name>substrate</name>
    </ligand>
</feature>
<dbReference type="GO" id="GO:0016757">
    <property type="term" value="F:glycosyltransferase activity"/>
    <property type="evidence" value="ECO:0007669"/>
    <property type="project" value="UniProtKB-KW"/>
</dbReference>
<accession>A0ABU7G8R3</accession>
<dbReference type="RefSeq" id="WP_152779321.1">
    <property type="nucleotide sequence ID" value="NZ_AP023033.1"/>
</dbReference>
<dbReference type="InterPro" id="IPR050076">
    <property type="entry name" value="ArchSynthase1/Queuine_TRR"/>
</dbReference>
<dbReference type="SUPFAM" id="SSF51713">
    <property type="entry name" value="tRNA-guanine transglycosylase"/>
    <property type="match status" value="1"/>
</dbReference>
<comment type="subunit">
    <text evidence="5">Homodimer. Within each dimer, one monomer is responsible for RNA recognition and catalysis, while the other monomer binds to the replacement base PreQ1.</text>
</comment>
<dbReference type="EC" id="2.4.2.29" evidence="5"/>